<evidence type="ECO:0000256" key="5">
    <source>
        <dbReference type="ARBA" id="ARBA00023239"/>
    </source>
</evidence>
<dbReference type="Pfam" id="PF02618">
    <property type="entry name" value="YceG"/>
    <property type="match status" value="1"/>
</dbReference>
<dbReference type="GO" id="GO:0009252">
    <property type="term" value="P:peptidoglycan biosynthetic process"/>
    <property type="evidence" value="ECO:0007669"/>
    <property type="project" value="UniProtKB-UniRule"/>
</dbReference>
<dbReference type="PANTHER" id="PTHR30518">
    <property type="entry name" value="ENDOLYTIC MUREIN TRANSGLYCOSYLASE"/>
    <property type="match status" value="1"/>
</dbReference>
<comment type="function">
    <text evidence="7">Functions as a peptidoglycan terminase that cleaves nascent peptidoglycan strands endolytically to terminate their elongation.</text>
</comment>
<comment type="similarity">
    <text evidence="7">Belongs to the transglycosylase MltG family.</text>
</comment>
<dbReference type="AlphaFoldDB" id="A0A0H1HAI5"/>
<dbReference type="Proteomes" id="UP000256718">
    <property type="component" value="Unassembled WGS sequence"/>
</dbReference>
<dbReference type="PANTHER" id="PTHR30518:SF2">
    <property type="entry name" value="ENDOLYTIC MUREIN TRANSGLYCOSYLASE"/>
    <property type="match status" value="1"/>
</dbReference>
<dbReference type="GO" id="GO:0005886">
    <property type="term" value="C:plasma membrane"/>
    <property type="evidence" value="ECO:0007669"/>
    <property type="project" value="UniProtKB-SubCell"/>
</dbReference>
<dbReference type="RefSeq" id="WP_000134317.1">
    <property type="nucleotide sequence ID" value="NZ_CAXOLC010000002.1"/>
</dbReference>
<feature type="compositionally biased region" description="Low complexity" evidence="8">
    <location>
        <begin position="108"/>
        <end position="117"/>
    </location>
</feature>
<keyword evidence="5 7" id="KW-0456">Lyase</keyword>
<keyword evidence="6 7" id="KW-0961">Cell wall biogenesis/degradation</keyword>
<dbReference type="EMBL" id="LR134265">
    <property type="protein sequence ID" value="VED64212.1"/>
    <property type="molecule type" value="Genomic_DNA"/>
</dbReference>
<keyword evidence="1 7" id="KW-1003">Cell membrane</keyword>
<feature type="compositionally biased region" description="Basic and acidic residues" evidence="8">
    <location>
        <begin position="125"/>
        <end position="140"/>
    </location>
</feature>
<organism evidence="9 11">
    <name type="scientific">Streptococcus agalactiae</name>
    <dbReference type="NCBI Taxonomy" id="1311"/>
    <lineage>
        <taxon>Bacteria</taxon>
        <taxon>Bacillati</taxon>
        <taxon>Bacillota</taxon>
        <taxon>Bacilli</taxon>
        <taxon>Lactobacillales</taxon>
        <taxon>Streptococcaceae</taxon>
        <taxon>Streptococcus</taxon>
    </lineage>
</organism>
<dbReference type="Gene3D" id="3.30.160.60">
    <property type="entry name" value="Classic Zinc Finger"/>
    <property type="match status" value="1"/>
</dbReference>
<dbReference type="NCBIfam" id="TIGR00247">
    <property type="entry name" value="endolytic transglycosylase MltG"/>
    <property type="match status" value="1"/>
</dbReference>
<sequence>MTEFNDDQHSNHDQKSFKEQILAELEEANRLRKLREEELYQKEQEAKEAARRTAQLMADYEAQRLKDEQEARAKALETKQRLEEQEKARIEAKLLAEAAREEERRQAEQALASQEEQVINQGMEPSRELDSGSKSSEFRTTENVPDIDLKADKTDVATAVPNQETEEIFLVRATDIPTEGENVKLGETSELEPVAKEPIRVEDLSKEEEGIALSAKNKHNKRERRQKADNVAKRIARILISIIILVLLLTAFVGYRFVDSAIKPVDSNSNKFVQVEIPIGSGNKLIGQILEKAGVIKSATVFNYYSKFKNYSNFQSGYYNLKKSMTLDQIAAELEKGGTAEPTKPALGKILITEGYTIKQIAKAIESNKIDTKTTSTPYKADDFLKLVQDETFIKKMVAKYPNLLGSLPDKSKAIYQLEGYLFPATYNYYKDTTLEGLVEDMISTMNTKMAPYYNTIKAKNMSVNDVLTLSSLVEKEGSTDEDRRKIASVFYNRLSAGQALQSNIAILYAMGKLGDKTSLAEDAQINTSIKSPYNIYTNTGLMPGPVDSPSISAIEATIKPASTDYLYFVADVKTGNVYYAKDFETHKANVEKYINSQIN</sequence>
<dbReference type="InterPro" id="IPR003770">
    <property type="entry name" value="MLTG-like"/>
</dbReference>
<evidence type="ECO:0000313" key="10">
    <source>
        <dbReference type="EMBL" id="VED64212.1"/>
    </source>
</evidence>
<name>A0A0H1HAI5_STRAG</name>
<dbReference type="Proteomes" id="UP000268870">
    <property type="component" value="Chromosome"/>
</dbReference>
<feature type="region of interest" description="Disordered" evidence="8">
    <location>
        <begin position="101"/>
        <end position="146"/>
    </location>
</feature>
<evidence type="ECO:0000313" key="12">
    <source>
        <dbReference type="Proteomes" id="UP000268870"/>
    </source>
</evidence>
<reference evidence="9 11" key="1">
    <citation type="journal article" date="2018" name="Emerg. Microbes Infect.">
        <title>Phenotypic and molecular analysis of nontypeable Group B streptococci: identification of cps2a and hybrid cps2a/cps5 Group B streptococcal capsule gene clusters.</title>
        <authorList>
            <person name="Alhhazmi A."/>
            <person name="Tyrrell G.J."/>
        </authorList>
    </citation>
    <scope>NUCLEOTIDE SEQUENCE [LARGE SCALE GENOMIC DNA]</scope>
    <source>
        <strain evidence="9 11">PLGBS17</strain>
    </source>
</reference>
<comment type="catalytic activity">
    <reaction evidence="7">
        <text>a peptidoglycan chain = a peptidoglycan chain with N-acetyl-1,6-anhydromuramyl-[peptide] at the reducing end + a peptidoglycan chain with N-acetylglucosamine at the non-reducing end.</text>
        <dbReference type="EC" id="4.2.2.29"/>
    </reaction>
</comment>
<comment type="subcellular location">
    <subcellularLocation>
        <location evidence="7">Cell membrane</location>
        <topology evidence="7">Single-pass membrane protein</topology>
    </subcellularLocation>
</comment>
<accession>A0A0H1HAI5</accession>
<dbReference type="EMBL" id="QHGZ01000258">
    <property type="protein sequence ID" value="RDY74594.1"/>
    <property type="molecule type" value="Genomic_DNA"/>
</dbReference>
<evidence type="ECO:0000256" key="3">
    <source>
        <dbReference type="ARBA" id="ARBA00022989"/>
    </source>
</evidence>
<evidence type="ECO:0000256" key="1">
    <source>
        <dbReference type="ARBA" id="ARBA00022475"/>
    </source>
</evidence>
<dbReference type="EC" id="4.2.2.29" evidence="7"/>
<dbReference type="CDD" id="cd08010">
    <property type="entry name" value="MltG_like"/>
    <property type="match status" value="1"/>
</dbReference>
<protein>
    <recommendedName>
        <fullName evidence="7">Endolytic murein transglycosylase</fullName>
        <ecNumber evidence="7">4.2.2.29</ecNumber>
    </recommendedName>
    <alternativeName>
        <fullName evidence="7">Peptidoglycan lytic transglycosylase</fullName>
    </alternativeName>
    <alternativeName>
        <fullName evidence="7">Peptidoglycan polymerization terminase</fullName>
    </alternativeName>
</protein>
<evidence type="ECO:0000256" key="4">
    <source>
        <dbReference type="ARBA" id="ARBA00023136"/>
    </source>
</evidence>
<proteinExistence type="inferred from homology"/>
<evidence type="ECO:0000256" key="8">
    <source>
        <dbReference type="SAM" id="MobiDB-lite"/>
    </source>
</evidence>
<feature type="site" description="Important for catalytic activity" evidence="7">
    <location>
        <position position="477"/>
    </location>
</feature>
<keyword evidence="2 7" id="KW-0812">Transmembrane</keyword>
<evidence type="ECO:0000256" key="2">
    <source>
        <dbReference type="ARBA" id="ARBA00022692"/>
    </source>
</evidence>
<reference evidence="10 12" key="2">
    <citation type="submission" date="2018-12" db="EMBL/GenBank/DDBJ databases">
        <authorList>
            <consortium name="Pathogen Informatics"/>
        </authorList>
    </citation>
    <scope>NUCLEOTIDE SEQUENCE [LARGE SCALE GENOMIC DNA]</scope>
    <source>
        <strain evidence="10 12">NCTC8184</strain>
    </source>
</reference>
<evidence type="ECO:0000256" key="7">
    <source>
        <dbReference type="HAMAP-Rule" id="MF_02065"/>
    </source>
</evidence>
<feature type="transmembrane region" description="Helical" evidence="7">
    <location>
        <begin position="235"/>
        <end position="258"/>
    </location>
</feature>
<dbReference type="GO" id="GO:0008932">
    <property type="term" value="F:lytic endotransglycosylase activity"/>
    <property type="evidence" value="ECO:0007669"/>
    <property type="project" value="UniProtKB-UniRule"/>
</dbReference>
<evidence type="ECO:0000313" key="9">
    <source>
        <dbReference type="EMBL" id="RDY74594.1"/>
    </source>
</evidence>
<evidence type="ECO:0000256" key="6">
    <source>
        <dbReference type="ARBA" id="ARBA00023316"/>
    </source>
</evidence>
<dbReference type="HAMAP" id="MF_02065">
    <property type="entry name" value="MltG"/>
    <property type="match status" value="1"/>
</dbReference>
<keyword evidence="3 7" id="KW-1133">Transmembrane helix</keyword>
<dbReference type="GO" id="GO:0071555">
    <property type="term" value="P:cell wall organization"/>
    <property type="evidence" value="ECO:0007669"/>
    <property type="project" value="UniProtKB-KW"/>
</dbReference>
<dbReference type="Gene3D" id="3.30.1490.480">
    <property type="entry name" value="Endolytic murein transglycosylase"/>
    <property type="match status" value="1"/>
</dbReference>
<evidence type="ECO:0000313" key="11">
    <source>
        <dbReference type="Proteomes" id="UP000256718"/>
    </source>
</evidence>
<keyword evidence="4 7" id="KW-0472">Membrane</keyword>
<gene>
    <name evidence="7 9" type="primary">mltG</name>
    <name evidence="10" type="synonym">yceG</name>
    <name evidence="9" type="ORF">C4618_13095</name>
    <name evidence="10" type="ORF">NCTC8184_00181</name>
</gene>